<evidence type="ECO:0000256" key="1">
    <source>
        <dbReference type="SAM" id="MobiDB-lite"/>
    </source>
</evidence>
<proteinExistence type="predicted"/>
<reference evidence="2" key="1">
    <citation type="submission" date="2023-11" db="EMBL/GenBank/DDBJ databases">
        <title>Genome assemblies of two species of porcelain crab, Petrolisthes cinctipes and Petrolisthes manimaculis (Anomura: Porcellanidae).</title>
        <authorList>
            <person name="Angst P."/>
        </authorList>
    </citation>
    <scope>NUCLEOTIDE SEQUENCE</scope>
    <source>
        <strain evidence="2">PB745_02</strain>
        <tissue evidence="2">Gill</tissue>
    </source>
</reference>
<keyword evidence="3" id="KW-1185">Reference proteome</keyword>
<accession>A0AAE1PUN3</accession>
<organism evidence="2 3">
    <name type="scientific">Petrolisthes manimaculis</name>
    <dbReference type="NCBI Taxonomy" id="1843537"/>
    <lineage>
        <taxon>Eukaryota</taxon>
        <taxon>Metazoa</taxon>
        <taxon>Ecdysozoa</taxon>
        <taxon>Arthropoda</taxon>
        <taxon>Crustacea</taxon>
        <taxon>Multicrustacea</taxon>
        <taxon>Malacostraca</taxon>
        <taxon>Eumalacostraca</taxon>
        <taxon>Eucarida</taxon>
        <taxon>Decapoda</taxon>
        <taxon>Pleocyemata</taxon>
        <taxon>Anomura</taxon>
        <taxon>Galatheoidea</taxon>
        <taxon>Porcellanidae</taxon>
        <taxon>Petrolisthes</taxon>
    </lineage>
</organism>
<feature type="compositionally biased region" description="Basic and acidic residues" evidence="1">
    <location>
        <begin position="41"/>
        <end position="64"/>
    </location>
</feature>
<comment type="caution">
    <text evidence="2">The sequence shown here is derived from an EMBL/GenBank/DDBJ whole genome shotgun (WGS) entry which is preliminary data.</text>
</comment>
<dbReference type="Proteomes" id="UP001292094">
    <property type="component" value="Unassembled WGS sequence"/>
</dbReference>
<dbReference type="EMBL" id="JAWZYT010001181">
    <property type="protein sequence ID" value="KAK4314818.1"/>
    <property type="molecule type" value="Genomic_DNA"/>
</dbReference>
<dbReference type="AlphaFoldDB" id="A0AAE1PUN3"/>
<feature type="region of interest" description="Disordered" evidence="1">
    <location>
        <begin position="36"/>
        <end position="64"/>
    </location>
</feature>
<name>A0AAE1PUN3_9EUCA</name>
<protein>
    <submittedName>
        <fullName evidence="2">Uncharacterized protein</fullName>
    </submittedName>
</protein>
<evidence type="ECO:0000313" key="3">
    <source>
        <dbReference type="Proteomes" id="UP001292094"/>
    </source>
</evidence>
<gene>
    <name evidence="2" type="ORF">Pmani_013924</name>
</gene>
<sequence>MVVMMTMSVTVTVAVVMVVVVAAAVKTTGLRKGRWVRVSQGHRDGSGDRGGDVRGGDVRDGDDVHSLHIHAIHTPGGQGQPRGEPGVMDELQALGFMTMPDGEGEVEGEVG</sequence>
<evidence type="ECO:0000313" key="2">
    <source>
        <dbReference type="EMBL" id="KAK4314818.1"/>
    </source>
</evidence>